<dbReference type="OrthoDB" id="8452484at2"/>
<dbReference type="PANTHER" id="PTHR43459:SF1">
    <property type="entry name" value="EG:BACN32G11.4 PROTEIN"/>
    <property type="match status" value="1"/>
</dbReference>
<dbReference type="InterPro" id="IPR001753">
    <property type="entry name" value="Enoyl-CoA_hydra/iso"/>
</dbReference>
<dbReference type="AlphaFoldDB" id="A0A0B5DLY3"/>
<organism evidence="2 4">
    <name type="scientific">Streptomyces nodosus</name>
    <dbReference type="NCBI Taxonomy" id="40318"/>
    <lineage>
        <taxon>Bacteria</taxon>
        <taxon>Bacillati</taxon>
        <taxon>Actinomycetota</taxon>
        <taxon>Actinomycetes</taxon>
        <taxon>Kitasatosporales</taxon>
        <taxon>Streptomycetaceae</taxon>
        <taxon>Streptomyces</taxon>
    </lineage>
</organism>
<keyword evidence="4" id="KW-1185">Reference proteome</keyword>
<dbReference type="InterPro" id="IPR014748">
    <property type="entry name" value="Enoyl-CoA_hydra_C"/>
</dbReference>
<dbReference type="CDD" id="cd06558">
    <property type="entry name" value="crotonase-like"/>
    <property type="match status" value="1"/>
</dbReference>
<proteinExistence type="inferred from homology"/>
<dbReference type="RefSeq" id="WP_043447168.1">
    <property type="nucleotide sequence ID" value="NZ_CP009313.1"/>
</dbReference>
<dbReference type="Proteomes" id="UP000325763">
    <property type="component" value="Chromosome"/>
</dbReference>
<dbReference type="Gene3D" id="3.90.226.10">
    <property type="entry name" value="2-enoyl-CoA Hydratase, Chain A, domain 1"/>
    <property type="match status" value="1"/>
</dbReference>
<evidence type="ECO:0000313" key="3">
    <source>
        <dbReference type="EMBL" id="QEV42728.1"/>
    </source>
</evidence>
<sequence length="277" mass="28298">MAVIPPGTAASDEAGRSVGYTVDSGVAVLELRRPAAGNALDASLRSGLLAAVRRVAGDGDPVRSVLLTAQGRNFCVGQDLKEHAEALELGPEQAFAVVRDEYNPLVEALHALRLPVVVAIEGACVGAGLGLALCADLRIASAGARFSTAFTGIGLAADSGLSLSLSQAVGPSRAAALLLLGDRFDAGSAERWGLVHRVVPDGQAKDEGLALARRLATGPTSAYGEVKALLRDAAAGAGLSAVLEREAAAQERLGAGRDHRAAVRSFLAKEKPSFEGH</sequence>
<dbReference type="Pfam" id="PF00378">
    <property type="entry name" value="ECH_1"/>
    <property type="match status" value="1"/>
</dbReference>
<reference evidence="3 5" key="3">
    <citation type="submission" date="2017-09" db="EMBL/GenBank/DDBJ databases">
        <title>Streptomyces genome completion.</title>
        <authorList>
            <person name="Lee N."/>
            <person name="Cho B.-K."/>
        </authorList>
    </citation>
    <scope>NUCLEOTIDE SEQUENCE [LARGE SCALE GENOMIC DNA]</scope>
    <source>
        <strain evidence="3 5">ATCC 14899</strain>
    </source>
</reference>
<gene>
    <name evidence="3" type="ORF">CP978_33035</name>
    <name evidence="2" type="ORF">SNOD_32790</name>
</gene>
<dbReference type="Proteomes" id="UP000031526">
    <property type="component" value="Chromosome"/>
</dbReference>
<dbReference type="SUPFAM" id="SSF52096">
    <property type="entry name" value="ClpP/crotonase"/>
    <property type="match status" value="1"/>
</dbReference>
<dbReference type="HOGENOM" id="CLU_009834_7_2_11"/>
<dbReference type="Gene3D" id="1.10.12.10">
    <property type="entry name" value="Lyase 2-enoyl-coa Hydratase, Chain A, domain 2"/>
    <property type="match status" value="1"/>
</dbReference>
<dbReference type="InterPro" id="IPR029045">
    <property type="entry name" value="ClpP/crotonase-like_dom_sf"/>
</dbReference>
<reference evidence="2 4" key="2">
    <citation type="journal article" date="2016" name="Appl. Microbiol. Biotechnol.">
        <title>Exploiting the genome sequence of Streptomyces nodosus for enhanced antibiotic production.</title>
        <authorList>
            <person name="Sweeney P."/>
            <person name="Murphy C.D."/>
            <person name="Caffrey P."/>
        </authorList>
    </citation>
    <scope>NUCLEOTIDE SEQUENCE [LARGE SCALE GENOMIC DNA]</scope>
    <source>
        <strain evidence="2 4">ATCC 14899</strain>
    </source>
</reference>
<accession>A0A0B5DLY3</accession>
<evidence type="ECO:0000256" key="1">
    <source>
        <dbReference type="ARBA" id="ARBA00005254"/>
    </source>
</evidence>
<evidence type="ECO:0000313" key="2">
    <source>
        <dbReference type="EMBL" id="AJE44234.1"/>
    </source>
</evidence>
<dbReference type="EMBL" id="CP009313">
    <property type="protein sequence ID" value="AJE44234.1"/>
    <property type="molecule type" value="Genomic_DNA"/>
</dbReference>
<dbReference type="KEGG" id="snq:CP978_33035"/>
<dbReference type="STRING" id="40318.SNOD_32790"/>
<evidence type="ECO:0000313" key="4">
    <source>
        <dbReference type="Proteomes" id="UP000031526"/>
    </source>
</evidence>
<dbReference type="GO" id="GO:0003824">
    <property type="term" value="F:catalytic activity"/>
    <property type="evidence" value="ECO:0007669"/>
    <property type="project" value="UniProtKB-ARBA"/>
</dbReference>
<dbReference type="EMBL" id="CP023747">
    <property type="protein sequence ID" value="QEV42728.1"/>
    <property type="molecule type" value="Genomic_DNA"/>
</dbReference>
<name>A0A0B5DLY3_9ACTN</name>
<reference evidence="4" key="1">
    <citation type="submission" date="2014-09" db="EMBL/GenBank/DDBJ databases">
        <title>Sequence of the Streptomyces nodosus genome.</title>
        <authorList>
            <person name="Sweeney P."/>
            <person name="Stephens N."/>
            <person name="Murphy C."/>
            <person name="Caffrey P."/>
        </authorList>
    </citation>
    <scope>NUCLEOTIDE SEQUENCE [LARGE SCALE GENOMIC DNA]</scope>
    <source>
        <strain evidence="4">ATCC 14899</strain>
    </source>
</reference>
<comment type="similarity">
    <text evidence="1">Belongs to the enoyl-CoA hydratase/isomerase family.</text>
</comment>
<dbReference type="PANTHER" id="PTHR43459">
    <property type="entry name" value="ENOYL-COA HYDRATASE"/>
    <property type="match status" value="1"/>
</dbReference>
<protein>
    <submittedName>
        <fullName evidence="2">Enoyl-CoA hydratase</fullName>
    </submittedName>
</protein>
<evidence type="ECO:0000313" key="5">
    <source>
        <dbReference type="Proteomes" id="UP000325763"/>
    </source>
</evidence>